<feature type="region of interest" description="Disordered" evidence="1">
    <location>
        <begin position="280"/>
        <end position="300"/>
    </location>
</feature>
<protein>
    <recommendedName>
        <fullName evidence="4">Peptidase S1 domain-containing protein</fullName>
    </recommendedName>
</protein>
<accession>A0AAD6IXL2</accession>
<proteinExistence type="predicted"/>
<gene>
    <name evidence="2" type="ORF">Dda_4805</name>
</gene>
<keyword evidence="3" id="KW-1185">Reference proteome</keyword>
<evidence type="ECO:0008006" key="4">
    <source>
        <dbReference type="Google" id="ProtNLM"/>
    </source>
</evidence>
<dbReference type="SUPFAM" id="SSF50494">
    <property type="entry name" value="Trypsin-like serine proteases"/>
    <property type="match status" value="1"/>
</dbReference>
<comment type="caution">
    <text evidence="2">The sequence shown here is derived from an EMBL/GenBank/DDBJ whole genome shotgun (WGS) entry which is preliminary data.</text>
</comment>
<evidence type="ECO:0000256" key="1">
    <source>
        <dbReference type="SAM" id="MobiDB-lite"/>
    </source>
</evidence>
<name>A0AAD6IXL2_DREDA</name>
<sequence length="557" mass="63065">MPRSLPEGEISQWEAQYYYRGVPSHPRLVYRTDTVPLPRPAGLAGWPFIVEREVFPVHGHAINKIWDEIGPKIWQALDDHEVRWTSLDLVKFKITGNNCDTPINKISPVIIWVGVAPATLSADKARSASETCLQLLEMAGITDVEMEYRESRYIRTGGARLRAPDRGETRDRRSSFSAPLSVTLGLSIAARDNHYVEGTGGLYIAEGGDGKNVYLLTARHVVISTDLPNDTFEADRSVRPCEAMLLGPETYKKLKSDTQRMIQIYKMMISNLQEQVEQERAERKAAGEETGVGHLEKRQQEDQGQLQWYEELYEELRTDWQADQHNDRVRKIGHIDYSPPIAYGDEPGTYTTDYALIALDQEKFRDNFSGNLLDLGDTQLFDILTMMMPHLDSPVAFDLQHLFDGYLQLSGIMSEEEIKNPPPRKQEGDDISYHIVMKNGKTTGLTFGRAGASCSFCRQYLVNGTTQTSKEWPIYAYEKKVHNRNSFSEGGDSGSVVVDGRGRVAGLLTAGCGWSGYIYSDYRADYFDISYATPFFWIFDHIRKNRLPNANLNPTMD</sequence>
<evidence type="ECO:0000313" key="3">
    <source>
        <dbReference type="Proteomes" id="UP001221413"/>
    </source>
</evidence>
<evidence type="ECO:0000313" key="2">
    <source>
        <dbReference type="EMBL" id="KAJ6260579.1"/>
    </source>
</evidence>
<dbReference type="Proteomes" id="UP001221413">
    <property type="component" value="Unassembled WGS sequence"/>
</dbReference>
<organism evidence="2 3">
    <name type="scientific">Drechslerella dactyloides</name>
    <name type="common">Nematode-trapping fungus</name>
    <name type="synonym">Arthrobotrys dactyloides</name>
    <dbReference type="NCBI Taxonomy" id="74499"/>
    <lineage>
        <taxon>Eukaryota</taxon>
        <taxon>Fungi</taxon>
        <taxon>Dikarya</taxon>
        <taxon>Ascomycota</taxon>
        <taxon>Pezizomycotina</taxon>
        <taxon>Orbiliomycetes</taxon>
        <taxon>Orbiliales</taxon>
        <taxon>Orbiliaceae</taxon>
        <taxon>Drechslerella</taxon>
    </lineage>
</organism>
<dbReference type="InterPro" id="IPR009003">
    <property type="entry name" value="Peptidase_S1_PA"/>
</dbReference>
<dbReference type="EMBL" id="JAQGDS010000005">
    <property type="protein sequence ID" value="KAJ6260579.1"/>
    <property type="molecule type" value="Genomic_DNA"/>
</dbReference>
<reference evidence="2" key="1">
    <citation type="submission" date="2023-01" db="EMBL/GenBank/DDBJ databases">
        <title>The chitinases involved in constricting ring structure development in the nematode-trapping fungus Drechslerella dactyloides.</title>
        <authorList>
            <person name="Wang R."/>
            <person name="Zhang L."/>
            <person name="Tang P."/>
            <person name="Li S."/>
            <person name="Liang L."/>
        </authorList>
    </citation>
    <scope>NUCLEOTIDE SEQUENCE</scope>
    <source>
        <strain evidence="2">YMF1.00031</strain>
    </source>
</reference>
<dbReference type="AlphaFoldDB" id="A0AAD6IXL2"/>